<feature type="transmembrane region" description="Helical" evidence="8">
    <location>
        <begin position="280"/>
        <end position="298"/>
    </location>
</feature>
<evidence type="ECO:0000256" key="1">
    <source>
        <dbReference type="ARBA" id="ARBA00004651"/>
    </source>
</evidence>
<dbReference type="Gene3D" id="1.20.1250.20">
    <property type="entry name" value="MFS general substrate transporter like domains"/>
    <property type="match status" value="1"/>
</dbReference>
<feature type="transmembrane region" description="Helical" evidence="8">
    <location>
        <begin position="9"/>
        <end position="29"/>
    </location>
</feature>
<accession>A0A944M8G4</accession>
<dbReference type="Proteomes" id="UP000770889">
    <property type="component" value="Unassembled WGS sequence"/>
</dbReference>
<evidence type="ECO:0000256" key="8">
    <source>
        <dbReference type="SAM" id="Phobius"/>
    </source>
</evidence>
<comment type="subcellular location">
    <subcellularLocation>
        <location evidence="1">Cell membrane</location>
        <topology evidence="1">Multi-pass membrane protein</topology>
    </subcellularLocation>
</comment>
<dbReference type="EMBL" id="JAHHGM010000003">
    <property type="protein sequence ID" value="MBT2988149.1"/>
    <property type="molecule type" value="Genomic_DNA"/>
</dbReference>
<evidence type="ECO:0000259" key="9">
    <source>
        <dbReference type="PROSITE" id="PS50850"/>
    </source>
</evidence>
<evidence type="ECO:0000256" key="6">
    <source>
        <dbReference type="ARBA" id="ARBA00022989"/>
    </source>
</evidence>
<organism evidence="10 11">
    <name type="scientific">Candidatus Thiodiazotropha taylori</name>
    <dbReference type="NCBI Taxonomy" id="2792791"/>
    <lineage>
        <taxon>Bacteria</taxon>
        <taxon>Pseudomonadati</taxon>
        <taxon>Pseudomonadota</taxon>
        <taxon>Gammaproteobacteria</taxon>
        <taxon>Chromatiales</taxon>
        <taxon>Sedimenticolaceae</taxon>
        <taxon>Candidatus Thiodiazotropha</taxon>
    </lineage>
</organism>
<evidence type="ECO:0000256" key="4">
    <source>
        <dbReference type="ARBA" id="ARBA00022475"/>
    </source>
</evidence>
<feature type="transmembrane region" description="Helical" evidence="8">
    <location>
        <begin position="338"/>
        <end position="356"/>
    </location>
</feature>
<reference evidence="10 11" key="1">
    <citation type="submission" date="2021-05" db="EMBL/GenBank/DDBJ databases">
        <title>Genetic and Functional Diversity in Clade A Lucinid endosymbionts from the Bahamas.</title>
        <authorList>
            <person name="Giani N.M."/>
            <person name="Engel A.S."/>
            <person name="Campbell B.J."/>
        </authorList>
    </citation>
    <scope>NUCLEOTIDE SEQUENCE [LARGE SCALE GENOMIC DNA]</scope>
    <source>
        <strain evidence="10">LUC16012Gg_MoonRockCtena</strain>
    </source>
</reference>
<evidence type="ECO:0000256" key="7">
    <source>
        <dbReference type="ARBA" id="ARBA00023136"/>
    </source>
</evidence>
<feature type="transmembrane region" description="Helical" evidence="8">
    <location>
        <begin position="250"/>
        <end position="268"/>
    </location>
</feature>
<dbReference type="InterPro" id="IPR011701">
    <property type="entry name" value="MFS"/>
</dbReference>
<feature type="transmembrane region" description="Helical" evidence="8">
    <location>
        <begin position="166"/>
        <end position="186"/>
    </location>
</feature>
<keyword evidence="4" id="KW-1003">Cell membrane</keyword>
<feature type="transmembrane region" description="Helical" evidence="8">
    <location>
        <begin position="132"/>
        <end position="154"/>
    </location>
</feature>
<evidence type="ECO:0000256" key="5">
    <source>
        <dbReference type="ARBA" id="ARBA00022692"/>
    </source>
</evidence>
<dbReference type="PROSITE" id="PS50850">
    <property type="entry name" value="MFS"/>
    <property type="match status" value="1"/>
</dbReference>
<comment type="caution">
    <text evidence="10">The sequence shown here is derived from an EMBL/GenBank/DDBJ whole genome shotgun (WGS) entry which is preliminary data.</text>
</comment>
<feature type="transmembrane region" description="Helical" evidence="8">
    <location>
        <begin position="78"/>
        <end position="97"/>
    </location>
</feature>
<feature type="transmembrane region" description="Helical" evidence="8">
    <location>
        <begin position="206"/>
        <end position="230"/>
    </location>
</feature>
<feature type="transmembrane region" description="Helical" evidence="8">
    <location>
        <begin position="49"/>
        <end position="66"/>
    </location>
</feature>
<evidence type="ECO:0000256" key="2">
    <source>
        <dbReference type="ARBA" id="ARBA00008335"/>
    </source>
</evidence>
<dbReference type="SUPFAM" id="SSF103473">
    <property type="entry name" value="MFS general substrate transporter"/>
    <property type="match status" value="1"/>
</dbReference>
<dbReference type="InterPro" id="IPR036259">
    <property type="entry name" value="MFS_trans_sf"/>
</dbReference>
<keyword evidence="6 8" id="KW-1133">Transmembrane helix</keyword>
<keyword evidence="3" id="KW-0813">Transport</keyword>
<dbReference type="GO" id="GO:0022857">
    <property type="term" value="F:transmembrane transporter activity"/>
    <property type="evidence" value="ECO:0007669"/>
    <property type="project" value="InterPro"/>
</dbReference>
<gene>
    <name evidence="10" type="ORF">KME65_04230</name>
</gene>
<dbReference type="PANTHER" id="PTHR43271:SF1">
    <property type="entry name" value="INNER MEMBRANE TRANSPORT PROTEIN YNFM"/>
    <property type="match status" value="1"/>
</dbReference>
<dbReference type="CDD" id="cd17324">
    <property type="entry name" value="MFS_NepI_like"/>
    <property type="match status" value="1"/>
</dbReference>
<keyword evidence="5 8" id="KW-0812">Transmembrane</keyword>
<evidence type="ECO:0000256" key="3">
    <source>
        <dbReference type="ARBA" id="ARBA00022448"/>
    </source>
</evidence>
<protein>
    <submittedName>
        <fullName evidence="10">MFS transporter</fullName>
    </submittedName>
</protein>
<evidence type="ECO:0000313" key="11">
    <source>
        <dbReference type="Proteomes" id="UP000770889"/>
    </source>
</evidence>
<dbReference type="Pfam" id="PF07690">
    <property type="entry name" value="MFS_1"/>
    <property type="match status" value="1"/>
</dbReference>
<dbReference type="InterPro" id="IPR020846">
    <property type="entry name" value="MFS_dom"/>
</dbReference>
<evidence type="ECO:0000313" key="10">
    <source>
        <dbReference type="EMBL" id="MBT2988149.1"/>
    </source>
</evidence>
<dbReference type="PANTHER" id="PTHR43271">
    <property type="entry name" value="BLL2771 PROTEIN"/>
    <property type="match status" value="1"/>
</dbReference>
<feature type="transmembrane region" description="Helical" evidence="8">
    <location>
        <begin position="304"/>
        <end position="326"/>
    </location>
</feature>
<feature type="transmembrane region" description="Helical" evidence="8">
    <location>
        <begin position="368"/>
        <end position="386"/>
    </location>
</feature>
<dbReference type="AlphaFoldDB" id="A0A944M8G4"/>
<feature type="transmembrane region" description="Helical" evidence="8">
    <location>
        <begin position="103"/>
        <end position="125"/>
    </location>
</feature>
<dbReference type="GO" id="GO:0005886">
    <property type="term" value="C:plasma membrane"/>
    <property type="evidence" value="ECO:0007669"/>
    <property type="project" value="UniProtKB-SubCell"/>
</dbReference>
<name>A0A944M8G4_9GAMM</name>
<sequence>MIESNTRPFWYATLALCIGSVMVFSNLYITQPLLPALREAFDIDSLEATLSLSVATLSLGVCLLFFGPLSDAIGRRAVILTTLLLLCLVTTATAFAVDYTDLLILRSIQGVLIAGLPAAALAYMGEEFESKAMLVAVGLYIGANSLGGVSGRLVSGVVAAEWGWRSSFLFLGAFDLICLLLVYWLLPASRRFQPRPFRFRQMGSDLVLHLRNPMILAACFIGGLNFFIFVNQYSYITYVLADAPYRLSSGWLGLFFLTYLTGTLAASVSGRLVRNRSQTGAMAVGILLFMSGTLLTLAPNLVLIVAGFFINACGFFFTHSLAAGWVTGHARSARASATSLYLMFYYAGATLGGLYLEPFWRWARWEGVIFGSLIVLCITFGITLWLGSRKPLPDRPVAAVERAEGS</sequence>
<proteinExistence type="inferred from homology"/>
<keyword evidence="7 8" id="KW-0472">Membrane</keyword>
<comment type="similarity">
    <text evidence="2">Belongs to the major facilitator superfamily.</text>
</comment>
<feature type="domain" description="Major facilitator superfamily (MFS) profile" evidence="9">
    <location>
        <begin position="12"/>
        <end position="389"/>
    </location>
</feature>